<dbReference type="AlphaFoldDB" id="A0A6L2M5A1"/>
<accession>A0A6L2M5A1</accession>
<reference evidence="2" key="1">
    <citation type="journal article" date="2019" name="Sci. Rep.">
        <title>Draft genome of Tanacetum cinerariifolium, the natural source of mosquito coil.</title>
        <authorList>
            <person name="Yamashiro T."/>
            <person name="Shiraishi A."/>
            <person name="Satake H."/>
            <person name="Nakayama K."/>
        </authorList>
    </citation>
    <scope>NUCLEOTIDE SEQUENCE</scope>
</reference>
<proteinExistence type="predicted"/>
<organism evidence="2">
    <name type="scientific">Tanacetum cinerariifolium</name>
    <name type="common">Dalmatian daisy</name>
    <name type="synonym">Chrysanthemum cinerariifolium</name>
    <dbReference type="NCBI Taxonomy" id="118510"/>
    <lineage>
        <taxon>Eukaryota</taxon>
        <taxon>Viridiplantae</taxon>
        <taxon>Streptophyta</taxon>
        <taxon>Embryophyta</taxon>
        <taxon>Tracheophyta</taxon>
        <taxon>Spermatophyta</taxon>
        <taxon>Magnoliopsida</taxon>
        <taxon>eudicotyledons</taxon>
        <taxon>Gunneridae</taxon>
        <taxon>Pentapetalae</taxon>
        <taxon>asterids</taxon>
        <taxon>campanulids</taxon>
        <taxon>Asterales</taxon>
        <taxon>Asteraceae</taxon>
        <taxon>Asteroideae</taxon>
        <taxon>Anthemideae</taxon>
        <taxon>Anthemidinae</taxon>
        <taxon>Tanacetum</taxon>
    </lineage>
</organism>
<evidence type="ECO:0000256" key="1">
    <source>
        <dbReference type="SAM" id="MobiDB-lite"/>
    </source>
</evidence>
<gene>
    <name evidence="2" type="ORF">Tci_040345</name>
</gene>
<name>A0A6L2M5A1_TANCI</name>
<dbReference type="PANTHER" id="PTHR31286">
    <property type="entry name" value="GLYCINE-RICH CELL WALL STRUCTURAL PROTEIN 1.8-LIKE"/>
    <property type="match status" value="1"/>
</dbReference>
<feature type="compositionally biased region" description="Low complexity" evidence="1">
    <location>
        <begin position="459"/>
        <end position="468"/>
    </location>
</feature>
<dbReference type="EMBL" id="BKCJ010005736">
    <property type="protein sequence ID" value="GEU68367.1"/>
    <property type="molecule type" value="Genomic_DNA"/>
</dbReference>
<sequence length="641" mass="71771">MEDERVAVKAQRTADIVACIKHLMIGWSLLLRIILPELSGLLNRIQEICGKLLVKSVGNQWESIREKSVGNNRGKSVAKILGKNVKNQWENIRNQWEITVGNLWQKRSNICEKWLLDNVGNLWEIKPMDYPRISDNGFRVFIHNRLGFLPICYYCSIPICLGLLLDWYNPNLILIDLHGFNHSGFLDSGGGIGTEKKSNVIGMSGFSVDSGFPSLSQVAVAEVNVVSSDTPNATSDLGNNSNHIEVGHESAMKKTPTSYVNKLSHISLTKANLCKLDASCQMMDGPWMIRGALIFLNNWSPSVSLLKEELSRVPVWVKFHDVPLVAYTSDGLSLIAMKIGTPMMLDSYMNSMCLESWGSNSYARILIKIYACNGFSDNLIMVVLELKGLGYTKETIRVEYKWEPPRCSTCLLFGHSVDDYPKAHKRVVNRVGKGKGKSFGTDDEGFIEMKKDKLDASPKKASSAGKSSNQTDMTNATTLGNGIIFLSNSFEALNDDDPVSVKVESGTKASTFGVQEEGNSSTPLVEKIYRFKQQLMDGKCVLMDEDGKPVEKVDYLGDHDSEDEVEPDDNKMTSFLASKPSRVGYGTKSLLEQWRETYGDYEQEYNYDPYNDDMYEGQDIPDNIHTICNNLDIKVRDRSKK</sequence>
<dbReference type="PANTHER" id="PTHR31286:SF99">
    <property type="entry name" value="DUF4283 DOMAIN-CONTAINING PROTEIN"/>
    <property type="match status" value="1"/>
</dbReference>
<comment type="caution">
    <text evidence="2">The sequence shown here is derived from an EMBL/GenBank/DDBJ whole genome shotgun (WGS) entry which is preliminary data.</text>
</comment>
<evidence type="ECO:0000313" key="2">
    <source>
        <dbReference type="EMBL" id="GEU68367.1"/>
    </source>
</evidence>
<protein>
    <submittedName>
        <fullName evidence="2">Uncharacterized protein</fullName>
    </submittedName>
</protein>
<feature type="region of interest" description="Disordered" evidence="1">
    <location>
        <begin position="453"/>
        <end position="473"/>
    </location>
</feature>
<dbReference type="InterPro" id="IPR040256">
    <property type="entry name" value="At4g02000-like"/>
</dbReference>